<sequence length="469" mass="47131">MTARTETGVDVGRLKKGVVGAPGMVFMVVAATAPLTAMSSNISLSLGMGVGPAVVLVMLLTGLLLAVFAVGYLVLARYVTCAGAYQAFVAFGLGRAAAGGVAFVAMLAYTLAAGGMVAAAGYFTGLAVSSVTGADLPWWPYAVGALLVTGLLGVRGVEVAQRVTTVVSVLQFGIIALLALAVLVERPEGWANPLVLSPSAALGPGLALTFVFCLLSFGGFEATAAYGEETDAPVRSITVATYAALGLLLGVFVVGTWALVAAFDDVRAAALENPGALVLVAADRYLGPWSGPLLGVLIAVSFLAAAVAFHNLAIRYLFTLGRDGLLPRALARTHGRYQTPYVGCVVVTVVAVALLAPFVVLGADPLVNLFPAVSGITSISLIGMMTACCVSVVVASVRGAVTGSVWSTRVAPAVAGGGLLAVLVLIVANYAEVTGSDSPVIAATPAVVLVAAVAGAIAARGSRGLEEGK</sequence>
<dbReference type="InterPro" id="IPR002293">
    <property type="entry name" value="AA/rel_permease1"/>
</dbReference>
<feature type="transmembrane region" description="Helical" evidence="6">
    <location>
        <begin position="372"/>
        <end position="397"/>
    </location>
</feature>
<evidence type="ECO:0000256" key="2">
    <source>
        <dbReference type="ARBA" id="ARBA00022475"/>
    </source>
</evidence>
<organism evidence="7 8">
    <name type="scientific">Nocardiopsis mangrovi</name>
    <dbReference type="NCBI Taxonomy" id="1179818"/>
    <lineage>
        <taxon>Bacteria</taxon>
        <taxon>Bacillati</taxon>
        <taxon>Actinomycetota</taxon>
        <taxon>Actinomycetes</taxon>
        <taxon>Streptosporangiales</taxon>
        <taxon>Nocardiopsidaceae</taxon>
        <taxon>Nocardiopsis</taxon>
    </lineage>
</organism>
<feature type="transmembrane region" description="Helical" evidence="6">
    <location>
        <begin position="440"/>
        <end position="459"/>
    </location>
</feature>
<keyword evidence="8" id="KW-1185">Reference proteome</keyword>
<protein>
    <submittedName>
        <fullName evidence="7">APC family permease</fullName>
    </submittedName>
</protein>
<dbReference type="Pfam" id="PF13520">
    <property type="entry name" value="AA_permease_2"/>
    <property type="match status" value="1"/>
</dbReference>
<feature type="transmembrane region" description="Helical" evidence="6">
    <location>
        <begin position="239"/>
        <end position="263"/>
    </location>
</feature>
<dbReference type="PIRSF" id="PIRSF006060">
    <property type="entry name" value="AA_transporter"/>
    <property type="match status" value="1"/>
</dbReference>
<accession>A0ABV9DTT8</accession>
<feature type="transmembrane region" description="Helical" evidence="6">
    <location>
        <begin position="339"/>
        <end position="360"/>
    </location>
</feature>
<feature type="transmembrane region" description="Helical" evidence="6">
    <location>
        <begin position="204"/>
        <end position="227"/>
    </location>
</feature>
<proteinExistence type="predicted"/>
<feature type="transmembrane region" description="Helical" evidence="6">
    <location>
        <begin position="136"/>
        <end position="154"/>
    </location>
</feature>
<dbReference type="RefSeq" id="WP_378573400.1">
    <property type="nucleotide sequence ID" value="NZ_JBHSFQ010000007.1"/>
</dbReference>
<dbReference type="Gene3D" id="1.20.1740.10">
    <property type="entry name" value="Amino acid/polyamine transporter I"/>
    <property type="match status" value="1"/>
</dbReference>
<evidence type="ECO:0000313" key="8">
    <source>
        <dbReference type="Proteomes" id="UP001595923"/>
    </source>
</evidence>
<feature type="transmembrane region" description="Helical" evidence="6">
    <location>
        <begin position="409"/>
        <end position="428"/>
    </location>
</feature>
<feature type="transmembrane region" description="Helical" evidence="6">
    <location>
        <begin position="293"/>
        <end position="318"/>
    </location>
</feature>
<comment type="subcellular location">
    <subcellularLocation>
        <location evidence="1">Cell membrane</location>
        <topology evidence="1">Multi-pass membrane protein</topology>
    </subcellularLocation>
</comment>
<feature type="transmembrane region" description="Helical" evidence="6">
    <location>
        <begin position="50"/>
        <end position="69"/>
    </location>
</feature>
<evidence type="ECO:0000256" key="6">
    <source>
        <dbReference type="SAM" id="Phobius"/>
    </source>
</evidence>
<dbReference type="PANTHER" id="PTHR42770">
    <property type="entry name" value="AMINO ACID TRANSPORTER-RELATED"/>
    <property type="match status" value="1"/>
</dbReference>
<name>A0ABV9DTT8_9ACTN</name>
<feature type="transmembrane region" description="Helical" evidence="6">
    <location>
        <begin position="166"/>
        <end position="184"/>
    </location>
</feature>
<keyword evidence="2" id="KW-1003">Cell membrane</keyword>
<keyword evidence="3 6" id="KW-0812">Transmembrane</keyword>
<evidence type="ECO:0000256" key="1">
    <source>
        <dbReference type="ARBA" id="ARBA00004651"/>
    </source>
</evidence>
<dbReference type="PANTHER" id="PTHR42770:SF16">
    <property type="entry name" value="AMINO ACID PERMEASE"/>
    <property type="match status" value="1"/>
</dbReference>
<keyword evidence="4 6" id="KW-1133">Transmembrane helix</keyword>
<dbReference type="Proteomes" id="UP001595923">
    <property type="component" value="Unassembled WGS sequence"/>
</dbReference>
<evidence type="ECO:0000256" key="4">
    <source>
        <dbReference type="ARBA" id="ARBA00022989"/>
    </source>
</evidence>
<comment type="caution">
    <text evidence="7">The sequence shown here is derived from an EMBL/GenBank/DDBJ whole genome shotgun (WGS) entry which is preliminary data.</text>
</comment>
<evidence type="ECO:0000256" key="5">
    <source>
        <dbReference type="ARBA" id="ARBA00023136"/>
    </source>
</evidence>
<dbReference type="EMBL" id="JBHSFQ010000007">
    <property type="protein sequence ID" value="MFC4562306.1"/>
    <property type="molecule type" value="Genomic_DNA"/>
</dbReference>
<keyword evidence="5 6" id="KW-0472">Membrane</keyword>
<gene>
    <name evidence="7" type="ORF">ACFO4E_10610</name>
</gene>
<dbReference type="InterPro" id="IPR050367">
    <property type="entry name" value="APC_superfamily"/>
</dbReference>
<reference evidence="8" key="1">
    <citation type="journal article" date="2019" name="Int. J. Syst. Evol. Microbiol.">
        <title>The Global Catalogue of Microorganisms (GCM) 10K type strain sequencing project: providing services to taxonomists for standard genome sequencing and annotation.</title>
        <authorList>
            <consortium name="The Broad Institute Genomics Platform"/>
            <consortium name="The Broad Institute Genome Sequencing Center for Infectious Disease"/>
            <person name="Wu L."/>
            <person name="Ma J."/>
        </authorList>
    </citation>
    <scope>NUCLEOTIDE SEQUENCE [LARGE SCALE GENOMIC DNA]</scope>
    <source>
        <strain evidence="8">XZYJ18</strain>
    </source>
</reference>
<feature type="transmembrane region" description="Helical" evidence="6">
    <location>
        <begin position="20"/>
        <end position="38"/>
    </location>
</feature>
<feature type="transmembrane region" description="Helical" evidence="6">
    <location>
        <begin position="101"/>
        <end position="124"/>
    </location>
</feature>
<evidence type="ECO:0000313" key="7">
    <source>
        <dbReference type="EMBL" id="MFC4562306.1"/>
    </source>
</evidence>
<evidence type="ECO:0000256" key="3">
    <source>
        <dbReference type="ARBA" id="ARBA00022692"/>
    </source>
</evidence>